<dbReference type="Proteomes" id="UP000240883">
    <property type="component" value="Unassembled WGS sequence"/>
</dbReference>
<proteinExistence type="predicted"/>
<organism evidence="1 2">
    <name type="scientific">Corynespora cassiicola Philippines</name>
    <dbReference type="NCBI Taxonomy" id="1448308"/>
    <lineage>
        <taxon>Eukaryota</taxon>
        <taxon>Fungi</taxon>
        <taxon>Dikarya</taxon>
        <taxon>Ascomycota</taxon>
        <taxon>Pezizomycotina</taxon>
        <taxon>Dothideomycetes</taxon>
        <taxon>Pleosporomycetidae</taxon>
        <taxon>Pleosporales</taxon>
        <taxon>Corynesporascaceae</taxon>
        <taxon>Corynespora</taxon>
    </lineage>
</organism>
<dbReference type="Pfam" id="PF13374">
    <property type="entry name" value="TPR_10"/>
    <property type="match status" value="2"/>
</dbReference>
<dbReference type="OrthoDB" id="5986190at2759"/>
<sequence length="109" mass="12237">MVADAYSLGGQYKEAEVLRTRVMQTRKTKLGDDHTDTLISMSNLVFTSKCQGRDTEAIALIRQCVQSRYRKLGGNHPDFIFSSATLAEWEREKTSAIPLAEGSLDEHDE</sequence>
<protein>
    <recommendedName>
        <fullName evidence="3">Kinesin light chain</fullName>
    </recommendedName>
</protein>
<dbReference type="EMBL" id="KZ678140">
    <property type="protein sequence ID" value="PSN62925.1"/>
    <property type="molecule type" value="Genomic_DNA"/>
</dbReference>
<evidence type="ECO:0000313" key="2">
    <source>
        <dbReference type="Proteomes" id="UP000240883"/>
    </source>
</evidence>
<evidence type="ECO:0008006" key="3">
    <source>
        <dbReference type="Google" id="ProtNLM"/>
    </source>
</evidence>
<dbReference type="InterPro" id="IPR011990">
    <property type="entry name" value="TPR-like_helical_dom_sf"/>
</dbReference>
<reference evidence="1 2" key="1">
    <citation type="journal article" date="2018" name="Front. Microbiol.">
        <title>Genome-Wide Analysis of Corynespora cassiicola Leaf Fall Disease Putative Effectors.</title>
        <authorList>
            <person name="Lopez D."/>
            <person name="Ribeiro S."/>
            <person name="Label P."/>
            <person name="Fumanal B."/>
            <person name="Venisse J.S."/>
            <person name="Kohler A."/>
            <person name="de Oliveira R.R."/>
            <person name="Labutti K."/>
            <person name="Lipzen A."/>
            <person name="Lail K."/>
            <person name="Bauer D."/>
            <person name="Ohm R.A."/>
            <person name="Barry K.W."/>
            <person name="Spatafora J."/>
            <person name="Grigoriev I.V."/>
            <person name="Martin F.M."/>
            <person name="Pujade-Renaud V."/>
        </authorList>
    </citation>
    <scope>NUCLEOTIDE SEQUENCE [LARGE SCALE GENOMIC DNA]</scope>
    <source>
        <strain evidence="1 2">Philippines</strain>
    </source>
</reference>
<accession>A0A2T2NBV3</accession>
<dbReference type="AlphaFoldDB" id="A0A2T2NBV3"/>
<dbReference type="SUPFAM" id="SSF48452">
    <property type="entry name" value="TPR-like"/>
    <property type="match status" value="1"/>
</dbReference>
<gene>
    <name evidence="1" type="ORF">BS50DRAFT_500680</name>
</gene>
<dbReference type="Gene3D" id="1.25.40.10">
    <property type="entry name" value="Tetratricopeptide repeat domain"/>
    <property type="match status" value="1"/>
</dbReference>
<name>A0A2T2NBV3_CORCC</name>
<evidence type="ECO:0000313" key="1">
    <source>
        <dbReference type="EMBL" id="PSN62925.1"/>
    </source>
</evidence>
<keyword evidence="2" id="KW-1185">Reference proteome</keyword>
<dbReference type="STRING" id="1448308.A0A2T2NBV3"/>